<sequence length="287" mass="33601">MINSALYHGEVMHQRFAPRQHRFTYQLTSWLIDIDELPQLDQNLKGFGWNKRALFSFIDTDYGFGDGTPARVFIDTMLKDFNLPRAHRVELLCQVRCLGFVFNPLAVWFCYDEQERLIATLYEVRNTFKQRHHYFVPETAAPTAAEETTETTSQTHNQTAQETGQQTAPVYHHHRSEKNFYVSPFMPMDCQYEFRFQRPDAHLNLTIKQTSQGKPLMVAAWRGERQTLSQTALNSLAIRHPLSTLKIIFAIHWEAMRLWIKGMRLITRPAPPTHLVTRGQPINKRER</sequence>
<dbReference type="PANTHER" id="PTHR33973:SF4">
    <property type="entry name" value="OS07G0153300 PROTEIN"/>
    <property type="match status" value="1"/>
</dbReference>
<feature type="compositionally biased region" description="Polar residues" evidence="1">
    <location>
        <begin position="153"/>
        <end position="168"/>
    </location>
</feature>
<dbReference type="InterPro" id="IPR010775">
    <property type="entry name" value="DUF1365"/>
</dbReference>
<gene>
    <name evidence="2" type="ORF">SAMN05421760_101241</name>
</gene>
<dbReference type="EMBL" id="FTOE01000001">
    <property type="protein sequence ID" value="SIS41503.1"/>
    <property type="molecule type" value="Genomic_DNA"/>
</dbReference>
<evidence type="ECO:0008006" key="4">
    <source>
        <dbReference type="Google" id="ProtNLM"/>
    </source>
</evidence>
<evidence type="ECO:0000313" key="2">
    <source>
        <dbReference type="EMBL" id="SIS41503.1"/>
    </source>
</evidence>
<accession>A0A1N7IWM9</accession>
<dbReference type="OrthoDB" id="9778801at2"/>
<feature type="compositionally biased region" description="Low complexity" evidence="1">
    <location>
        <begin position="142"/>
        <end position="152"/>
    </location>
</feature>
<reference evidence="3" key="1">
    <citation type="submission" date="2017-01" db="EMBL/GenBank/DDBJ databases">
        <authorList>
            <person name="Varghese N."/>
            <person name="Submissions S."/>
        </authorList>
    </citation>
    <scope>NUCLEOTIDE SEQUENCE [LARGE SCALE GENOMIC DNA]</scope>
    <source>
        <strain evidence="3">DSM 22306</strain>
    </source>
</reference>
<evidence type="ECO:0000256" key="1">
    <source>
        <dbReference type="SAM" id="MobiDB-lite"/>
    </source>
</evidence>
<dbReference type="PANTHER" id="PTHR33973">
    <property type="entry name" value="OS07G0153300 PROTEIN"/>
    <property type="match status" value="1"/>
</dbReference>
<keyword evidence="3" id="KW-1185">Reference proteome</keyword>
<dbReference type="Pfam" id="PF07103">
    <property type="entry name" value="DUF1365"/>
    <property type="match status" value="1"/>
</dbReference>
<dbReference type="STRING" id="619304.SAMN05421760_101241"/>
<dbReference type="RefSeq" id="WP_054342463.1">
    <property type="nucleotide sequence ID" value="NZ_FTOE01000001.1"/>
</dbReference>
<dbReference type="Proteomes" id="UP000185999">
    <property type="component" value="Unassembled WGS sequence"/>
</dbReference>
<evidence type="ECO:0000313" key="3">
    <source>
        <dbReference type="Proteomes" id="UP000185999"/>
    </source>
</evidence>
<proteinExistence type="predicted"/>
<dbReference type="AlphaFoldDB" id="A0A1N7IWM9"/>
<name>A0A1N7IWM9_9GAMM</name>
<organism evidence="2 3">
    <name type="scientific">Neptunomonas antarctica</name>
    <dbReference type="NCBI Taxonomy" id="619304"/>
    <lineage>
        <taxon>Bacteria</taxon>
        <taxon>Pseudomonadati</taxon>
        <taxon>Pseudomonadota</taxon>
        <taxon>Gammaproteobacteria</taxon>
        <taxon>Oceanospirillales</taxon>
        <taxon>Oceanospirillaceae</taxon>
        <taxon>Neptunomonas</taxon>
    </lineage>
</organism>
<protein>
    <recommendedName>
        <fullName evidence="4">DUF1365 domain-containing protein</fullName>
    </recommendedName>
</protein>
<feature type="region of interest" description="Disordered" evidence="1">
    <location>
        <begin position="142"/>
        <end position="169"/>
    </location>
</feature>